<keyword evidence="6" id="KW-0285">Flavoprotein</keyword>
<dbReference type="GO" id="GO:0051213">
    <property type="term" value="F:dioxygenase activity"/>
    <property type="evidence" value="ECO:0007669"/>
    <property type="project" value="UniProtKB-KW"/>
</dbReference>
<dbReference type="InterPro" id="IPR013785">
    <property type="entry name" value="Aldolase_TIM"/>
</dbReference>
<dbReference type="InterPro" id="IPR004136">
    <property type="entry name" value="NMO"/>
</dbReference>
<dbReference type="CDD" id="cd04730">
    <property type="entry name" value="NPD_like"/>
    <property type="match status" value="1"/>
</dbReference>
<dbReference type="AlphaFoldDB" id="A0A1A0WBJ9"/>
<evidence type="ECO:0000256" key="7">
    <source>
        <dbReference type="ARBA" id="ARBA00022643"/>
    </source>
</evidence>
<evidence type="ECO:0000256" key="3">
    <source>
        <dbReference type="ARBA" id="ARBA00009881"/>
    </source>
</evidence>
<evidence type="ECO:0000256" key="5">
    <source>
        <dbReference type="ARBA" id="ARBA00022575"/>
    </source>
</evidence>
<name>A0A1A0WBJ9_MYCPR</name>
<reference evidence="14" key="1">
    <citation type="submission" date="2016-06" db="EMBL/GenBank/DDBJ databases">
        <authorList>
            <person name="Sutton G."/>
            <person name="Brinkac L."/>
            <person name="Sanka R."/>
            <person name="Adams M."/>
            <person name="Lau E."/>
            <person name="Mehaffy C."/>
            <person name="Tameris M."/>
            <person name="Hatherill M."/>
            <person name="Hanekom W."/>
            <person name="Mahomed H."/>
            <person name="Mcshane H."/>
        </authorList>
    </citation>
    <scope>NUCLEOTIDE SEQUENCE [LARGE SCALE GENOMIC DNA]</scope>
    <source>
        <strain evidence="14">852002-10433_SCH5171157</strain>
    </source>
</reference>
<evidence type="ECO:0000256" key="4">
    <source>
        <dbReference type="ARBA" id="ARBA00013457"/>
    </source>
</evidence>
<dbReference type="EMBL" id="LZSY01000049">
    <property type="protein sequence ID" value="OBB94721.1"/>
    <property type="molecule type" value="Genomic_DNA"/>
</dbReference>
<dbReference type="PANTHER" id="PTHR42747">
    <property type="entry name" value="NITRONATE MONOOXYGENASE-RELATED"/>
    <property type="match status" value="1"/>
</dbReference>
<evidence type="ECO:0000256" key="6">
    <source>
        <dbReference type="ARBA" id="ARBA00022630"/>
    </source>
</evidence>
<dbReference type="Pfam" id="PF03060">
    <property type="entry name" value="NMO"/>
    <property type="match status" value="1"/>
</dbReference>
<evidence type="ECO:0000256" key="1">
    <source>
        <dbReference type="ARBA" id="ARBA00001917"/>
    </source>
</evidence>
<comment type="catalytic activity">
    <reaction evidence="12">
        <text>3 propionate 3-nitronate + 3 O2 + H2O = 3 3-oxopropanoate + 2 nitrate + nitrite + H2O2 + 3 H(+)</text>
        <dbReference type="Rhea" id="RHEA:57332"/>
        <dbReference type="ChEBI" id="CHEBI:15377"/>
        <dbReference type="ChEBI" id="CHEBI:15378"/>
        <dbReference type="ChEBI" id="CHEBI:15379"/>
        <dbReference type="ChEBI" id="CHEBI:16240"/>
        <dbReference type="ChEBI" id="CHEBI:16301"/>
        <dbReference type="ChEBI" id="CHEBI:17632"/>
        <dbReference type="ChEBI" id="CHEBI:33190"/>
        <dbReference type="ChEBI" id="CHEBI:136067"/>
    </reaction>
</comment>
<keyword evidence="5" id="KW-0216">Detoxification</keyword>
<evidence type="ECO:0000256" key="2">
    <source>
        <dbReference type="ARBA" id="ARBA00003535"/>
    </source>
</evidence>
<dbReference type="PANTHER" id="PTHR42747:SF3">
    <property type="entry name" value="NITRONATE MONOOXYGENASE-RELATED"/>
    <property type="match status" value="1"/>
</dbReference>
<keyword evidence="8" id="KW-0547">Nucleotide-binding</keyword>
<evidence type="ECO:0000313" key="13">
    <source>
        <dbReference type="EMBL" id="OBB94721.1"/>
    </source>
</evidence>
<keyword evidence="10" id="KW-0503">Monooxygenase</keyword>
<dbReference type="RefSeq" id="WP_064880142.1">
    <property type="nucleotide sequence ID" value="NZ_LZSY01000049.1"/>
</dbReference>
<dbReference type="SUPFAM" id="SSF51412">
    <property type="entry name" value="Inosine monophosphate dehydrogenase (IMPDH)"/>
    <property type="match status" value="1"/>
</dbReference>
<evidence type="ECO:0000256" key="9">
    <source>
        <dbReference type="ARBA" id="ARBA00023002"/>
    </source>
</evidence>
<comment type="cofactor">
    <cofactor evidence="1">
        <name>FMN</name>
        <dbReference type="ChEBI" id="CHEBI:58210"/>
    </cofactor>
</comment>
<protein>
    <recommendedName>
        <fullName evidence="4">Probable nitronate monooxygenase</fullName>
    </recommendedName>
    <alternativeName>
        <fullName evidence="11">Propionate 3-nitronate monooxygenase</fullName>
    </alternativeName>
</protein>
<comment type="caution">
    <text evidence="13">The sequence shown here is derived from an EMBL/GenBank/DDBJ whole genome shotgun (WGS) entry which is preliminary data.</text>
</comment>
<dbReference type="Proteomes" id="UP000094008">
    <property type="component" value="Unassembled WGS sequence"/>
</dbReference>
<gene>
    <name evidence="13" type="ORF">A5779_19250</name>
</gene>
<evidence type="ECO:0000256" key="11">
    <source>
        <dbReference type="ARBA" id="ARBA00031155"/>
    </source>
</evidence>
<comment type="similarity">
    <text evidence="3">Belongs to the nitronate monooxygenase family. NMO class I subfamily.</text>
</comment>
<sequence length="341" mass="35079">MGTFDIRGLRRPVIVAPMAGGPSTPELAAAGSKAGGLGFLAAGYLTADALAEKVTAARDLTSEPLGVNLFAPQPSAGTSEQIRVYADALAGEAQRYGVALGEPRYDDDAWAAKLDAVLDLRPEVVSFTFGLPSESEIARLRSAGVTTVGTVTTLDEAWLAVSRGVDALAVQGPAAGGHRGTFDPSASPGSQPLDHLLADVLSAVDIPVVAAGGLISADDVAGVLAAGAVAAQLGTAFLLADESGSSPVHRDALRSPEFTETVVTRAFSGRYARGLRNRFIVDHDGQAPLGYPEIHYLTSPVRKASVAAGDPQATNVWAGTGWRQARTGSVAEIMEGLTPDR</sequence>
<dbReference type="GO" id="GO:0000166">
    <property type="term" value="F:nucleotide binding"/>
    <property type="evidence" value="ECO:0007669"/>
    <property type="project" value="UniProtKB-KW"/>
</dbReference>
<evidence type="ECO:0000256" key="8">
    <source>
        <dbReference type="ARBA" id="ARBA00022741"/>
    </source>
</evidence>
<organism evidence="13 14">
    <name type="scientific">Mycolicibacterium peregrinum</name>
    <name type="common">Mycobacterium peregrinum</name>
    <dbReference type="NCBI Taxonomy" id="43304"/>
    <lineage>
        <taxon>Bacteria</taxon>
        <taxon>Bacillati</taxon>
        <taxon>Actinomycetota</taxon>
        <taxon>Actinomycetes</taxon>
        <taxon>Mycobacteriales</taxon>
        <taxon>Mycobacteriaceae</taxon>
        <taxon>Mycolicibacterium</taxon>
    </lineage>
</organism>
<evidence type="ECO:0000256" key="12">
    <source>
        <dbReference type="ARBA" id="ARBA00049401"/>
    </source>
</evidence>
<keyword evidence="7" id="KW-0288">FMN</keyword>
<evidence type="ECO:0000313" key="14">
    <source>
        <dbReference type="Proteomes" id="UP000094008"/>
    </source>
</evidence>
<dbReference type="GO" id="GO:0009636">
    <property type="term" value="P:response to toxic substance"/>
    <property type="evidence" value="ECO:0007669"/>
    <property type="project" value="UniProtKB-KW"/>
</dbReference>
<comment type="function">
    <text evidence="2">Nitronate monooxygenase that uses molecular oxygen to catalyze the oxidative denitrification of alkyl nitronates. Acts on propionate 3-nitronate (P3N), the presumed physiological substrate. Probably functions in the detoxification of P3N, a metabolic poison produced by plants and fungi as a defense mechanism.</text>
</comment>
<dbReference type="FunFam" id="3.20.20.70:FF:000154">
    <property type="entry name" value="Probable nitronate monooxygenase"/>
    <property type="match status" value="1"/>
</dbReference>
<dbReference type="GO" id="GO:0018580">
    <property type="term" value="F:nitronate monooxygenase activity"/>
    <property type="evidence" value="ECO:0007669"/>
    <property type="project" value="InterPro"/>
</dbReference>
<accession>A0A1A0WBJ9</accession>
<proteinExistence type="inferred from homology"/>
<keyword evidence="13" id="KW-0223">Dioxygenase</keyword>
<dbReference type="Gene3D" id="3.20.20.70">
    <property type="entry name" value="Aldolase class I"/>
    <property type="match status" value="1"/>
</dbReference>
<evidence type="ECO:0000256" key="10">
    <source>
        <dbReference type="ARBA" id="ARBA00023033"/>
    </source>
</evidence>
<keyword evidence="9" id="KW-0560">Oxidoreductase</keyword>